<dbReference type="PRINTS" id="PR00080">
    <property type="entry name" value="SDRFAMILY"/>
</dbReference>
<name>C6T7I0_SOYBN</name>
<evidence type="ECO:0000313" key="8">
    <source>
        <dbReference type="EMBL" id="ACU17782.1"/>
    </source>
</evidence>
<dbReference type="RefSeq" id="NP_001242368.2">
    <property type="nucleotide sequence ID" value="NM_001255439.3"/>
</dbReference>
<organism evidence="8">
    <name type="scientific">Glycine max</name>
    <name type="common">Soybean</name>
    <name type="synonym">Glycine hispida</name>
    <dbReference type="NCBI Taxonomy" id="3847"/>
    <lineage>
        <taxon>Eukaryota</taxon>
        <taxon>Viridiplantae</taxon>
        <taxon>Streptophyta</taxon>
        <taxon>Embryophyta</taxon>
        <taxon>Tracheophyta</taxon>
        <taxon>Spermatophyta</taxon>
        <taxon>Magnoliopsida</taxon>
        <taxon>eudicotyledons</taxon>
        <taxon>Gunneridae</taxon>
        <taxon>Pentapetalae</taxon>
        <taxon>rosids</taxon>
        <taxon>fabids</taxon>
        <taxon>Fabales</taxon>
        <taxon>Fabaceae</taxon>
        <taxon>Papilionoideae</taxon>
        <taxon>50 kb inversion clade</taxon>
        <taxon>NPAAA clade</taxon>
        <taxon>indigoferoid/millettioid clade</taxon>
        <taxon>Phaseoleae</taxon>
        <taxon>Glycine</taxon>
        <taxon>Glycine subgen. Soja</taxon>
    </lineage>
</organism>
<dbReference type="PRINTS" id="PR00081">
    <property type="entry name" value="GDHRDH"/>
</dbReference>
<keyword evidence="7" id="KW-1133">Transmembrane helix</keyword>
<dbReference type="EMBL" id="BT093412">
    <property type="protein sequence ID" value="ACU17782.1"/>
    <property type="molecule type" value="mRNA"/>
</dbReference>
<dbReference type="Gene3D" id="3.40.50.720">
    <property type="entry name" value="NAD(P)-binding Rossmann-like Domain"/>
    <property type="match status" value="1"/>
</dbReference>
<evidence type="ECO:0000256" key="5">
    <source>
        <dbReference type="ARBA" id="ARBA00023002"/>
    </source>
</evidence>
<keyword evidence="7" id="KW-0472">Membrane</keyword>
<comment type="subcellular location">
    <subcellularLocation>
        <location evidence="1">Membrane</location>
        <topology evidence="1">Single-pass type II membrane protein</topology>
    </subcellularLocation>
</comment>
<comment type="similarity">
    <text evidence="2 6">Belongs to the short-chain dehydrogenases/reductases (SDR) family.</text>
</comment>
<evidence type="ECO:0000256" key="4">
    <source>
        <dbReference type="ARBA" id="ARBA00022968"/>
    </source>
</evidence>
<sequence length="377" mass="41714">MDLIHKFLNIVAPITTFFFLCLFLPPYWTFKFFLSIINSIFSENVAGKVVHITGASSGIGEILRFIVRSIFSENVAGKVILITGASSGIGEHLAYEYGRRGARLALVARRENRLKEVASIAKLFGSPEVIIIPADVSSSQDCKRFVDSTINHFGQLDHLVNNAGVSAPGLFESTTDIRNFAPAMDINFWGSAYGTYFAIPHLRKSKGKIIAIASCTGWLPVPRMSIYNASKAAVISLYETLRIELGRDIGMTIVTPGLIESEMSQGKVLFKEGKMVSDQLIRDAQASLIPIRSVTEAVKSIVNSACRGDSYLTEPAWFTTTFYWKIFFPDVLEFCNRRTLISGSSERDTVSKKLLDLSGLKKYLCPKSVRNLNLKPS</sequence>
<dbReference type="PROSITE" id="PS00061">
    <property type="entry name" value="ADH_SHORT"/>
    <property type="match status" value="1"/>
</dbReference>
<dbReference type="InterPro" id="IPR002347">
    <property type="entry name" value="SDR_fam"/>
</dbReference>
<dbReference type="GO" id="GO:0016491">
    <property type="term" value="F:oxidoreductase activity"/>
    <property type="evidence" value="ECO:0007669"/>
    <property type="project" value="UniProtKB-KW"/>
</dbReference>
<evidence type="ECO:0000256" key="6">
    <source>
        <dbReference type="RuleBase" id="RU000363"/>
    </source>
</evidence>
<dbReference type="Pfam" id="PF00106">
    <property type="entry name" value="adh_short"/>
    <property type="match status" value="1"/>
</dbReference>
<dbReference type="GO" id="GO:0016020">
    <property type="term" value="C:membrane"/>
    <property type="evidence" value="ECO:0007669"/>
    <property type="project" value="UniProtKB-SubCell"/>
</dbReference>
<evidence type="ECO:0000256" key="1">
    <source>
        <dbReference type="ARBA" id="ARBA00004606"/>
    </source>
</evidence>
<evidence type="ECO:0000256" key="2">
    <source>
        <dbReference type="ARBA" id="ARBA00006484"/>
    </source>
</evidence>
<keyword evidence="7" id="KW-0812">Transmembrane</keyword>
<dbReference type="InterPro" id="IPR020904">
    <property type="entry name" value="Sc_DH/Rdtase_CS"/>
</dbReference>
<dbReference type="InterPro" id="IPR036291">
    <property type="entry name" value="NAD(P)-bd_dom_sf"/>
</dbReference>
<protein>
    <submittedName>
        <fullName evidence="8">Uncharacterized protein</fullName>
    </submittedName>
</protein>
<accession>C6T7I0</accession>
<dbReference type="AlphaFoldDB" id="C6T7I0"/>
<evidence type="ECO:0000256" key="7">
    <source>
        <dbReference type="SAM" id="Phobius"/>
    </source>
</evidence>
<keyword evidence="5" id="KW-0560">Oxidoreductase</keyword>
<dbReference type="PANTHER" id="PTHR43391:SF76">
    <property type="entry name" value="11-BETA-HYDROXYSTEROID DEHYDROGENASE-LIKE 2-RELATED"/>
    <property type="match status" value="1"/>
</dbReference>
<dbReference type="KEGG" id="gmx:100787835"/>
<dbReference type="PANTHER" id="PTHR43391">
    <property type="entry name" value="RETINOL DEHYDROGENASE-RELATED"/>
    <property type="match status" value="1"/>
</dbReference>
<keyword evidence="3" id="KW-0521">NADP</keyword>
<proteinExistence type="evidence at transcript level"/>
<keyword evidence="4" id="KW-0735">Signal-anchor</keyword>
<dbReference type="GeneID" id="100787835"/>
<feature type="transmembrane region" description="Helical" evidence="7">
    <location>
        <begin position="7"/>
        <end position="28"/>
    </location>
</feature>
<reference evidence="8" key="1">
    <citation type="submission" date="2009-08" db="EMBL/GenBank/DDBJ databases">
        <authorList>
            <person name="Cheung F."/>
            <person name="Xiao Y."/>
            <person name="Chan A."/>
            <person name="Moskal W."/>
            <person name="Town C.D."/>
        </authorList>
    </citation>
    <scope>NUCLEOTIDE SEQUENCE</scope>
</reference>
<evidence type="ECO:0000256" key="3">
    <source>
        <dbReference type="ARBA" id="ARBA00022857"/>
    </source>
</evidence>
<dbReference type="OrthoDB" id="47007at2759"/>
<dbReference type="SUPFAM" id="SSF51735">
    <property type="entry name" value="NAD(P)-binding Rossmann-fold domains"/>
    <property type="match status" value="1"/>
</dbReference>
<dbReference type="ExpressionAtlas" id="C6T7I0">
    <property type="expression patterns" value="baseline and differential"/>
</dbReference>